<dbReference type="PANTHER" id="PTHR43547">
    <property type="entry name" value="TWO-COMPONENT HISTIDINE KINASE"/>
    <property type="match status" value="1"/>
</dbReference>
<evidence type="ECO:0000259" key="9">
    <source>
        <dbReference type="PROSITE" id="PS50113"/>
    </source>
</evidence>
<dbReference type="Gene3D" id="3.40.50.2300">
    <property type="match status" value="1"/>
</dbReference>
<dbReference type="InterPro" id="IPR011006">
    <property type="entry name" value="CheY-like_superfamily"/>
</dbReference>
<keyword evidence="3 4" id="KW-0597">Phosphoprotein</keyword>
<accession>A0ABN4TTL5</accession>
<feature type="domain" description="Response regulatory" evidence="7">
    <location>
        <begin position="403"/>
        <end position="519"/>
    </location>
</feature>
<dbReference type="InterPro" id="IPR035965">
    <property type="entry name" value="PAS-like_dom_sf"/>
</dbReference>
<reference evidence="10 11" key="1">
    <citation type="submission" date="2016-10" db="EMBL/GenBank/DDBJ databases">
        <title>Complete genome sequences of three Cupriavidus strains isolated from various Malaysian environments.</title>
        <authorList>
            <person name="Abdullah A.A.-A."/>
            <person name="Shafie N.A.H."/>
            <person name="Lau N.S."/>
        </authorList>
    </citation>
    <scope>NUCLEOTIDE SEQUENCE [LARGE SCALE GENOMIC DNA]</scope>
    <source>
        <strain evidence="10 11">USMAA1020</strain>
    </source>
</reference>
<proteinExistence type="predicted"/>
<dbReference type="SUPFAM" id="SSF55785">
    <property type="entry name" value="PYP-like sensor domain (PAS domain)"/>
    <property type="match status" value="1"/>
</dbReference>
<dbReference type="InterPro" id="IPR004358">
    <property type="entry name" value="Sig_transdc_His_kin-like_C"/>
</dbReference>
<dbReference type="SMART" id="SM00086">
    <property type="entry name" value="PAC"/>
    <property type="match status" value="1"/>
</dbReference>
<gene>
    <name evidence="10" type="ORF">BKK80_34165</name>
</gene>
<protein>
    <recommendedName>
        <fullName evidence="2">histidine kinase</fullName>
        <ecNumber evidence="2">2.7.13.3</ecNumber>
    </recommendedName>
</protein>
<evidence type="ECO:0000256" key="1">
    <source>
        <dbReference type="ARBA" id="ARBA00000085"/>
    </source>
</evidence>
<dbReference type="SMART" id="SM00448">
    <property type="entry name" value="REC"/>
    <property type="match status" value="1"/>
</dbReference>
<evidence type="ECO:0000313" key="11">
    <source>
        <dbReference type="Proteomes" id="UP000177515"/>
    </source>
</evidence>
<comment type="catalytic activity">
    <reaction evidence="1">
        <text>ATP + protein L-histidine = ADP + protein N-phospho-L-histidine.</text>
        <dbReference type="EC" id="2.7.13.3"/>
    </reaction>
</comment>
<dbReference type="EC" id="2.7.13.3" evidence="2"/>
<sequence length="526" mass="57460">MTNTGEGAPTMDPKDKTKRAQGGGNPGDAVEAHYRTLVGAIRDYAIITLGKGGYVASWNPGAEQIEGYCADEIIGRHFSIFYTAEARDKGWPQYELEQASLAGRFEDEGWRVRRDGSQFWANVTITAIYDEQRNVKGFAKVVRNISDRKRLEELETSSRRMSGFLATLSHELRNPLAPLRNAVNLLRLEPRLPGNVAMCRDMIDRQTSHLARLVDDLLDVGRVISGKIGLRVRNVELHDIVTRAVEAARPMLDARRQEVALRLPADGIPFRGDLTRLVQVLQNLLANASKFSPPGTVVRVEARIQDQQIEICVVDQGCGIHPDALEEIFSLFVQHKTVPDGERSGLGVGLSLCRSLVELHGGSVHALSQGAGRGSTFVVRLPYIPPRPEEDDISERLTGSTLRVMVVDDNRDSADSLGLLLQALGQEALVFYNGASAIEASAGPPPQLALIDLAMPVMDGFRLLDALRAQARLAGTVFVAMTGFGQASDHIDTRAAGFHAHLVKPVELHQLKALLSSVGLAVREET</sequence>
<dbReference type="NCBIfam" id="TIGR00229">
    <property type="entry name" value="sensory_box"/>
    <property type="match status" value="1"/>
</dbReference>
<feature type="domain" description="PAC" evidence="9">
    <location>
        <begin position="105"/>
        <end position="157"/>
    </location>
</feature>
<feature type="domain" description="PAS" evidence="8">
    <location>
        <begin position="30"/>
        <end position="76"/>
    </location>
</feature>
<dbReference type="PANTHER" id="PTHR43547:SF2">
    <property type="entry name" value="HYBRID SIGNAL TRANSDUCTION HISTIDINE KINASE C"/>
    <property type="match status" value="1"/>
</dbReference>
<evidence type="ECO:0000256" key="2">
    <source>
        <dbReference type="ARBA" id="ARBA00012438"/>
    </source>
</evidence>
<keyword evidence="11" id="KW-1185">Reference proteome</keyword>
<dbReference type="InterPro" id="IPR000700">
    <property type="entry name" value="PAS-assoc_C"/>
</dbReference>
<dbReference type="PROSITE" id="PS50113">
    <property type="entry name" value="PAC"/>
    <property type="match status" value="1"/>
</dbReference>
<dbReference type="PROSITE" id="PS50109">
    <property type="entry name" value="HIS_KIN"/>
    <property type="match status" value="1"/>
</dbReference>
<evidence type="ECO:0000259" key="6">
    <source>
        <dbReference type="PROSITE" id="PS50109"/>
    </source>
</evidence>
<dbReference type="InterPro" id="IPR036890">
    <property type="entry name" value="HATPase_C_sf"/>
</dbReference>
<name>A0ABN4TTL5_9BURK</name>
<feature type="modified residue" description="4-aspartylphosphate" evidence="4">
    <location>
        <position position="452"/>
    </location>
</feature>
<feature type="domain" description="Histidine kinase" evidence="6">
    <location>
        <begin position="167"/>
        <end position="385"/>
    </location>
</feature>
<dbReference type="InterPro" id="IPR003661">
    <property type="entry name" value="HisK_dim/P_dom"/>
</dbReference>
<dbReference type="SUPFAM" id="SSF55874">
    <property type="entry name" value="ATPase domain of HSP90 chaperone/DNA topoisomerase II/histidine kinase"/>
    <property type="match status" value="1"/>
</dbReference>
<feature type="region of interest" description="Disordered" evidence="5">
    <location>
        <begin position="1"/>
        <end position="28"/>
    </location>
</feature>
<dbReference type="SMART" id="SM00387">
    <property type="entry name" value="HATPase_c"/>
    <property type="match status" value="1"/>
</dbReference>
<dbReference type="InterPro" id="IPR005467">
    <property type="entry name" value="His_kinase_dom"/>
</dbReference>
<dbReference type="InterPro" id="IPR001610">
    <property type="entry name" value="PAC"/>
</dbReference>
<dbReference type="SMART" id="SM00388">
    <property type="entry name" value="HisKA"/>
    <property type="match status" value="1"/>
</dbReference>
<dbReference type="Gene3D" id="1.10.287.130">
    <property type="match status" value="1"/>
</dbReference>
<dbReference type="Gene3D" id="3.30.565.10">
    <property type="entry name" value="Histidine kinase-like ATPase, C-terminal domain"/>
    <property type="match status" value="1"/>
</dbReference>
<dbReference type="InterPro" id="IPR036097">
    <property type="entry name" value="HisK_dim/P_sf"/>
</dbReference>
<dbReference type="SUPFAM" id="SSF47384">
    <property type="entry name" value="Homodimeric domain of signal transducing histidine kinase"/>
    <property type="match status" value="1"/>
</dbReference>
<evidence type="ECO:0000256" key="5">
    <source>
        <dbReference type="SAM" id="MobiDB-lite"/>
    </source>
</evidence>
<dbReference type="Pfam" id="PF00072">
    <property type="entry name" value="Response_reg"/>
    <property type="match status" value="1"/>
</dbReference>
<evidence type="ECO:0000256" key="3">
    <source>
        <dbReference type="ARBA" id="ARBA00022553"/>
    </source>
</evidence>
<keyword evidence="10" id="KW-0808">Transferase</keyword>
<dbReference type="CDD" id="cd00130">
    <property type="entry name" value="PAS"/>
    <property type="match status" value="1"/>
</dbReference>
<dbReference type="CDD" id="cd00082">
    <property type="entry name" value="HisKA"/>
    <property type="match status" value="1"/>
</dbReference>
<dbReference type="EMBL" id="CP017755">
    <property type="protein sequence ID" value="AOZ10588.1"/>
    <property type="molecule type" value="Genomic_DNA"/>
</dbReference>
<keyword evidence="10" id="KW-0418">Kinase</keyword>
<dbReference type="PRINTS" id="PR00344">
    <property type="entry name" value="BCTRLSENSOR"/>
</dbReference>
<dbReference type="InterPro" id="IPR001789">
    <property type="entry name" value="Sig_transdc_resp-reg_receiver"/>
</dbReference>
<dbReference type="InterPro" id="IPR003594">
    <property type="entry name" value="HATPase_dom"/>
</dbReference>
<dbReference type="Pfam" id="PF13426">
    <property type="entry name" value="PAS_9"/>
    <property type="match status" value="1"/>
</dbReference>
<dbReference type="GO" id="GO:0016301">
    <property type="term" value="F:kinase activity"/>
    <property type="evidence" value="ECO:0007669"/>
    <property type="project" value="UniProtKB-KW"/>
</dbReference>
<evidence type="ECO:0000259" key="7">
    <source>
        <dbReference type="PROSITE" id="PS50110"/>
    </source>
</evidence>
<dbReference type="InterPro" id="IPR000014">
    <property type="entry name" value="PAS"/>
</dbReference>
<dbReference type="PROSITE" id="PS50110">
    <property type="entry name" value="RESPONSE_REGULATORY"/>
    <property type="match status" value="1"/>
</dbReference>
<evidence type="ECO:0000313" key="10">
    <source>
        <dbReference type="EMBL" id="AOZ10588.1"/>
    </source>
</evidence>
<evidence type="ECO:0000259" key="8">
    <source>
        <dbReference type="PROSITE" id="PS50112"/>
    </source>
</evidence>
<evidence type="ECO:0000256" key="4">
    <source>
        <dbReference type="PROSITE-ProRule" id="PRU00169"/>
    </source>
</evidence>
<dbReference type="Pfam" id="PF00512">
    <property type="entry name" value="HisKA"/>
    <property type="match status" value="1"/>
</dbReference>
<dbReference type="Gene3D" id="3.30.450.20">
    <property type="entry name" value="PAS domain"/>
    <property type="match status" value="1"/>
</dbReference>
<dbReference type="Pfam" id="PF02518">
    <property type="entry name" value="HATPase_c"/>
    <property type="match status" value="1"/>
</dbReference>
<organism evidence="10 11">
    <name type="scientific">Cupriavidus malaysiensis</name>
    <dbReference type="NCBI Taxonomy" id="367825"/>
    <lineage>
        <taxon>Bacteria</taxon>
        <taxon>Pseudomonadati</taxon>
        <taxon>Pseudomonadota</taxon>
        <taxon>Betaproteobacteria</taxon>
        <taxon>Burkholderiales</taxon>
        <taxon>Burkholderiaceae</taxon>
        <taxon>Cupriavidus</taxon>
    </lineage>
</organism>
<dbReference type="Proteomes" id="UP000177515">
    <property type="component" value="Chromosome 2"/>
</dbReference>
<dbReference type="SUPFAM" id="SSF52172">
    <property type="entry name" value="CheY-like"/>
    <property type="match status" value="1"/>
</dbReference>
<dbReference type="PROSITE" id="PS50112">
    <property type="entry name" value="PAS"/>
    <property type="match status" value="1"/>
</dbReference>